<protein>
    <submittedName>
        <fullName evidence="1">Uncharacterized protein</fullName>
    </submittedName>
</protein>
<reference evidence="1 2" key="1">
    <citation type="journal article" date="2015" name="Nature">
        <title>rRNA introns, odd ribosomes, and small enigmatic genomes across a large radiation of phyla.</title>
        <authorList>
            <person name="Brown C.T."/>
            <person name="Hug L.A."/>
            <person name="Thomas B.C."/>
            <person name="Sharon I."/>
            <person name="Castelle C.J."/>
            <person name="Singh A."/>
            <person name="Wilkins M.J."/>
            <person name="Williams K.H."/>
            <person name="Banfield J.F."/>
        </authorList>
    </citation>
    <scope>NUCLEOTIDE SEQUENCE [LARGE SCALE GENOMIC DNA]</scope>
</reference>
<sequence length="325" mass="37947">MILFRKELPQIIAANTRISQQSPNKEYSIIYDDNNVSLVNLENGNITNLLNSTTSPMIVWSPRSTKFIINNTIFDIYNPEKRISISQLDFQPENIKWNFSQDDIIYFKEKNKIYSFNITNQTVKAIAEMQISGDYFIKDKYIFSLSRVGNDSNLNVVDLNSSVIVKSIKLPNTFNYEFINTDNELINLYDKDKEILYLINPFADYLPIREIINNIKIAKWVGPAKLLFANDYEIWLYDLGQNKKTILNRLSEKIKDVVWHPSNNYIIYSTEKSINTLELDERDRYRTIELVAGENLKIINLNRNGSILYFQGTYGNQVGLFRLKI</sequence>
<name>A0A0G0T4F4_9BACT</name>
<evidence type="ECO:0000313" key="1">
    <source>
        <dbReference type="EMBL" id="KKR32677.1"/>
    </source>
</evidence>
<gene>
    <name evidence="1" type="ORF">UT64_C0026G0019</name>
</gene>
<comment type="caution">
    <text evidence="1">The sequence shown here is derived from an EMBL/GenBank/DDBJ whole genome shotgun (WGS) entry which is preliminary data.</text>
</comment>
<evidence type="ECO:0000313" key="2">
    <source>
        <dbReference type="Proteomes" id="UP000034137"/>
    </source>
</evidence>
<dbReference type="AlphaFoldDB" id="A0A0G0T4F4"/>
<dbReference type="SUPFAM" id="SSF69322">
    <property type="entry name" value="Tricorn protease domain 2"/>
    <property type="match status" value="1"/>
</dbReference>
<dbReference type="Proteomes" id="UP000034137">
    <property type="component" value="Unassembled WGS sequence"/>
</dbReference>
<proteinExistence type="predicted"/>
<organism evidence="1 2">
    <name type="scientific">Candidatus Falkowbacteria bacterium GW2011_GWF2_39_8</name>
    <dbReference type="NCBI Taxonomy" id="1618642"/>
    <lineage>
        <taxon>Bacteria</taxon>
        <taxon>Candidatus Falkowiibacteriota</taxon>
    </lineage>
</organism>
<accession>A0A0G0T4F4</accession>
<dbReference type="EMBL" id="LBXO01000026">
    <property type="protein sequence ID" value="KKR32677.1"/>
    <property type="molecule type" value="Genomic_DNA"/>
</dbReference>